<dbReference type="SUPFAM" id="SSF63817">
    <property type="entry name" value="Sortase"/>
    <property type="match status" value="1"/>
</dbReference>
<evidence type="ECO:0000256" key="2">
    <source>
        <dbReference type="SAM" id="MobiDB-lite"/>
    </source>
</evidence>
<sequence length="250" mass="24922">MRTDRGLPSRTARRGPSPVAGRRRTVLLALAGTLSAAAVIVGAVLVTQSVAPSLPAGPQTAPAAATPAPTTATPSPSAAQPSGRVPTGVAARDAAPTPAAPVDAPTAVRVPSVDLALEVVPVGVRDDGQMDVPELVGELGWYRYGPAPGADAGSAVLAAHVDSDIGAAPMAAVLGAEAGDPVEVTTASGEVLRFRITSVEQIAKAELPLASLFARDGEHVVRLVTCGGEWDAAAGAYEDNIVVTAEPDAG</sequence>
<protein>
    <submittedName>
        <fullName evidence="3">Sortase family protein</fullName>
    </submittedName>
</protein>
<dbReference type="GO" id="GO:0016787">
    <property type="term" value="F:hydrolase activity"/>
    <property type="evidence" value="ECO:0007669"/>
    <property type="project" value="UniProtKB-KW"/>
</dbReference>
<accession>A0A1H1RRV2</accession>
<name>A0A1H1RRV2_9MICO</name>
<evidence type="ECO:0000256" key="1">
    <source>
        <dbReference type="ARBA" id="ARBA00022801"/>
    </source>
</evidence>
<evidence type="ECO:0000313" key="3">
    <source>
        <dbReference type="EMBL" id="SDS38394.1"/>
    </source>
</evidence>
<dbReference type="Pfam" id="PF04203">
    <property type="entry name" value="Sortase"/>
    <property type="match status" value="1"/>
</dbReference>
<gene>
    <name evidence="3" type="ORF">SAMN04489719_2196</name>
</gene>
<dbReference type="EMBL" id="LT629734">
    <property type="protein sequence ID" value="SDS38394.1"/>
    <property type="molecule type" value="Genomic_DNA"/>
</dbReference>
<dbReference type="STRING" id="684552.SAMN04489719_2196"/>
<dbReference type="AlphaFoldDB" id="A0A1H1RRV2"/>
<feature type="compositionally biased region" description="Low complexity" evidence="2">
    <location>
        <begin position="56"/>
        <end position="104"/>
    </location>
</feature>
<dbReference type="Proteomes" id="UP000199649">
    <property type="component" value="Chromosome I"/>
</dbReference>
<keyword evidence="1" id="KW-0378">Hydrolase</keyword>
<dbReference type="InterPro" id="IPR023365">
    <property type="entry name" value="Sortase_dom-sf"/>
</dbReference>
<reference evidence="4" key="1">
    <citation type="submission" date="2016-10" db="EMBL/GenBank/DDBJ databases">
        <authorList>
            <person name="Varghese N."/>
            <person name="Submissions S."/>
        </authorList>
    </citation>
    <scope>NUCLEOTIDE SEQUENCE [LARGE SCALE GENOMIC DNA]</scope>
    <source>
        <strain evidence="4">DSM 22965</strain>
    </source>
</reference>
<dbReference type="InterPro" id="IPR042001">
    <property type="entry name" value="Sortase_F"/>
</dbReference>
<organism evidence="3 4">
    <name type="scientific">Agrococcus carbonis</name>
    <dbReference type="NCBI Taxonomy" id="684552"/>
    <lineage>
        <taxon>Bacteria</taxon>
        <taxon>Bacillati</taxon>
        <taxon>Actinomycetota</taxon>
        <taxon>Actinomycetes</taxon>
        <taxon>Micrococcales</taxon>
        <taxon>Microbacteriaceae</taxon>
        <taxon>Agrococcus</taxon>
    </lineage>
</organism>
<dbReference type="RefSeq" id="WP_092667044.1">
    <property type="nucleotide sequence ID" value="NZ_LT629734.1"/>
</dbReference>
<feature type="region of interest" description="Disordered" evidence="2">
    <location>
        <begin position="55"/>
        <end position="104"/>
    </location>
</feature>
<evidence type="ECO:0000313" key="4">
    <source>
        <dbReference type="Proteomes" id="UP000199649"/>
    </source>
</evidence>
<dbReference type="OrthoDB" id="525039at2"/>
<dbReference type="CDD" id="cd05829">
    <property type="entry name" value="Sortase_F"/>
    <property type="match status" value="1"/>
</dbReference>
<proteinExistence type="predicted"/>
<dbReference type="Gene3D" id="2.40.260.10">
    <property type="entry name" value="Sortase"/>
    <property type="match status" value="1"/>
</dbReference>
<dbReference type="InterPro" id="IPR005754">
    <property type="entry name" value="Sortase"/>
</dbReference>
<keyword evidence="4" id="KW-1185">Reference proteome</keyword>